<dbReference type="NCBIfam" id="NF000755">
    <property type="entry name" value="PRK00046.1"/>
    <property type="match status" value="1"/>
</dbReference>
<evidence type="ECO:0000256" key="5">
    <source>
        <dbReference type="ARBA" id="ARBA00010485"/>
    </source>
</evidence>
<name>A0A139SYE7_9GAMM</name>
<evidence type="ECO:0000256" key="11">
    <source>
        <dbReference type="ARBA" id="ARBA00022827"/>
    </source>
</evidence>
<evidence type="ECO:0000256" key="17">
    <source>
        <dbReference type="ARBA" id="ARBA00023316"/>
    </source>
</evidence>
<dbReference type="EMBL" id="LSZO01000003">
    <property type="protein sequence ID" value="KXU39504.1"/>
    <property type="molecule type" value="Genomic_DNA"/>
</dbReference>
<keyword evidence="13 20" id="KW-0133">Cell shape</keyword>
<comment type="similarity">
    <text evidence="5 20">Belongs to the MurB family.</text>
</comment>
<comment type="subcellular location">
    <subcellularLocation>
        <location evidence="3 20">Cytoplasm</location>
    </subcellularLocation>
</comment>
<evidence type="ECO:0000313" key="23">
    <source>
        <dbReference type="Proteomes" id="UP000072660"/>
    </source>
</evidence>
<evidence type="ECO:0000256" key="13">
    <source>
        <dbReference type="ARBA" id="ARBA00022960"/>
    </source>
</evidence>
<dbReference type="InterPro" id="IPR016169">
    <property type="entry name" value="FAD-bd_PCMH_sub2"/>
</dbReference>
<keyword evidence="14 20" id="KW-0573">Peptidoglycan synthesis</keyword>
<keyword evidence="17 20" id="KW-0961">Cell wall biogenesis/degradation</keyword>
<evidence type="ECO:0000256" key="9">
    <source>
        <dbReference type="ARBA" id="ARBA00022618"/>
    </source>
</evidence>
<evidence type="ECO:0000256" key="19">
    <source>
        <dbReference type="ARBA" id="ARBA00048914"/>
    </source>
</evidence>
<evidence type="ECO:0000256" key="10">
    <source>
        <dbReference type="ARBA" id="ARBA00022630"/>
    </source>
</evidence>
<comment type="pathway">
    <text evidence="4 20">Cell wall biogenesis; peptidoglycan biosynthesis.</text>
</comment>
<evidence type="ECO:0000313" key="22">
    <source>
        <dbReference type="EMBL" id="KXU39504.1"/>
    </source>
</evidence>
<comment type="catalytic activity">
    <reaction evidence="19 20">
        <text>UDP-N-acetyl-alpha-D-muramate + NADP(+) = UDP-N-acetyl-3-O-(1-carboxyvinyl)-alpha-D-glucosamine + NADPH + H(+)</text>
        <dbReference type="Rhea" id="RHEA:12248"/>
        <dbReference type="ChEBI" id="CHEBI:15378"/>
        <dbReference type="ChEBI" id="CHEBI:57783"/>
        <dbReference type="ChEBI" id="CHEBI:58349"/>
        <dbReference type="ChEBI" id="CHEBI:68483"/>
        <dbReference type="ChEBI" id="CHEBI:70757"/>
        <dbReference type="EC" id="1.3.1.98"/>
    </reaction>
</comment>
<evidence type="ECO:0000256" key="3">
    <source>
        <dbReference type="ARBA" id="ARBA00004496"/>
    </source>
</evidence>
<dbReference type="InterPro" id="IPR036635">
    <property type="entry name" value="MurB_C_sf"/>
</dbReference>
<dbReference type="InterPro" id="IPR011601">
    <property type="entry name" value="MurB_C"/>
</dbReference>
<comment type="function">
    <text evidence="2 20">Cell wall formation.</text>
</comment>
<protein>
    <recommendedName>
        <fullName evidence="7 20">UDP-N-acetylenolpyruvoylglucosamine reductase</fullName>
        <ecNumber evidence="6 20">1.3.1.98</ecNumber>
    </recommendedName>
    <alternativeName>
        <fullName evidence="18 20">UDP-N-acetylmuramate dehydrogenase</fullName>
    </alternativeName>
</protein>
<dbReference type="Pfam" id="PF01565">
    <property type="entry name" value="FAD_binding_4"/>
    <property type="match status" value="1"/>
</dbReference>
<organism evidence="22 23">
    <name type="scientific">Ventosimonas gracilis</name>
    <dbReference type="NCBI Taxonomy" id="1680762"/>
    <lineage>
        <taxon>Bacteria</taxon>
        <taxon>Pseudomonadati</taxon>
        <taxon>Pseudomonadota</taxon>
        <taxon>Gammaproteobacteria</taxon>
        <taxon>Pseudomonadales</taxon>
        <taxon>Ventosimonadaceae</taxon>
        <taxon>Ventosimonas</taxon>
    </lineage>
</organism>
<evidence type="ECO:0000259" key="21">
    <source>
        <dbReference type="PROSITE" id="PS51387"/>
    </source>
</evidence>
<dbReference type="EC" id="1.3.1.98" evidence="6 20"/>
<dbReference type="NCBIfam" id="NF010478">
    <property type="entry name" value="PRK13903.1"/>
    <property type="match status" value="1"/>
</dbReference>
<evidence type="ECO:0000256" key="7">
    <source>
        <dbReference type="ARBA" id="ARBA00015188"/>
    </source>
</evidence>
<dbReference type="PROSITE" id="PS51387">
    <property type="entry name" value="FAD_PCMH"/>
    <property type="match status" value="1"/>
</dbReference>
<comment type="cofactor">
    <cofactor evidence="1 20">
        <name>FAD</name>
        <dbReference type="ChEBI" id="CHEBI:57692"/>
    </cofactor>
</comment>
<evidence type="ECO:0000256" key="1">
    <source>
        <dbReference type="ARBA" id="ARBA00001974"/>
    </source>
</evidence>
<dbReference type="Gene3D" id="3.90.78.10">
    <property type="entry name" value="UDP-N-acetylenolpyruvoylglucosamine reductase, C-terminal domain"/>
    <property type="match status" value="1"/>
</dbReference>
<dbReference type="InterPro" id="IPR016166">
    <property type="entry name" value="FAD-bd_PCMH"/>
</dbReference>
<dbReference type="Pfam" id="PF02873">
    <property type="entry name" value="MurB_C"/>
    <property type="match status" value="1"/>
</dbReference>
<keyword evidence="11 20" id="KW-0274">FAD</keyword>
<keyword evidence="23" id="KW-1185">Reference proteome</keyword>
<keyword evidence="16 20" id="KW-0131">Cell cycle</keyword>
<evidence type="ECO:0000256" key="15">
    <source>
        <dbReference type="ARBA" id="ARBA00023002"/>
    </source>
</evidence>
<accession>A0A139SYE7</accession>
<dbReference type="InterPro" id="IPR036318">
    <property type="entry name" value="FAD-bd_PCMH-like_sf"/>
</dbReference>
<evidence type="ECO:0000256" key="14">
    <source>
        <dbReference type="ARBA" id="ARBA00022984"/>
    </source>
</evidence>
<evidence type="ECO:0000256" key="8">
    <source>
        <dbReference type="ARBA" id="ARBA00022490"/>
    </source>
</evidence>
<evidence type="ECO:0000256" key="20">
    <source>
        <dbReference type="HAMAP-Rule" id="MF_00037"/>
    </source>
</evidence>
<dbReference type="GO" id="GO:0005829">
    <property type="term" value="C:cytosol"/>
    <property type="evidence" value="ECO:0007669"/>
    <property type="project" value="TreeGrafter"/>
</dbReference>
<dbReference type="GO" id="GO:0008360">
    <property type="term" value="P:regulation of cell shape"/>
    <property type="evidence" value="ECO:0007669"/>
    <property type="project" value="UniProtKB-KW"/>
</dbReference>
<dbReference type="InterPro" id="IPR006094">
    <property type="entry name" value="Oxid_FAD_bind_N"/>
</dbReference>
<dbReference type="Gene3D" id="3.30.465.10">
    <property type="match status" value="1"/>
</dbReference>
<dbReference type="PANTHER" id="PTHR21071">
    <property type="entry name" value="UDP-N-ACETYLENOLPYRUVOYLGLUCOSAMINE REDUCTASE"/>
    <property type="match status" value="1"/>
</dbReference>
<dbReference type="SUPFAM" id="SSF56176">
    <property type="entry name" value="FAD-binding/transporter-associated domain-like"/>
    <property type="match status" value="1"/>
</dbReference>
<dbReference type="NCBIfam" id="TIGR00179">
    <property type="entry name" value="murB"/>
    <property type="match status" value="1"/>
</dbReference>
<dbReference type="GO" id="GO:0008762">
    <property type="term" value="F:UDP-N-acetylmuramate dehydrogenase activity"/>
    <property type="evidence" value="ECO:0007669"/>
    <property type="project" value="UniProtKB-UniRule"/>
</dbReference>
<evidence type="ECO:0000256" key="12">
    <source>
        <dbReference type="ARBA" id="ARBA00022857"/>
    </source>
</evidence>
<keyword evidence="15 20" id="KW-0560">Oxidoreductase</keyword>
<feature type="active site" evidence="20">
    <location>
        <position position="333"/>
    </location>
</feature>
<sequence>MNIREQVCLSAYNSFGLKAKARFFASVSHEQEIQQALAFAHKQRLPVRILGGGSNLLLAADINALVLHIQSRGLRIILNNNERVLIEAVAGEPWHDFVQWTLAQNAYGLENLSLIPGSVGAAPIQNIGAYGVELKDHCHSLDALNLASGQVQRFSAEECRFAYRDSLFKQQPGRWLILRVRFALSQKPQLQLNYGDIRARLVDLNIENPTPEDISRVICAIRQEKLPNPAELGNAGSFFKNPIISAEQAEQLKQQYPKLSAWPQPDGQIKLAAAWLIEQAGWKGYRTGHVGVHQAQALVLVNYGGASGGELLQLAHRIQQDIKDKFNVLLEIEPTIW</sequence>
<keyword evidence="9 20" id="KW-0132">Cell division</keyword>
<evidence type="ECO:0000256" key="4">
    <source>
        <dbReference type="ARBA" id="ARBA00004752"/>
    </source>
</evidence>
<dbReference type="GO" id="GO:0051301">
    <property type="term" value="P:cell division"/>
    <property type="evidence" value="ECO:0007669"/>
    <property type="project" value="UniProtKB-KW"/>
</dbReference>
<dbReference type="PANTHER" id="PTHR21071:SF4">
    <property type="entry name" value="UDP-N-ACETYLENOLPYRUVOYLGLUCOSAMINE REDUCTASE"/>
    <property type="match status" value="1"/>
</dbReference>
<dbReference type="Gene3D" id="3.30.43.10">
    <property type="entry name" value="Uridine Diphospho-n-acetylenolpyruvylglucosamine Reductase, domain 2"/>
    <property type="match status" value="1"/>
</dbReference>
<feature type="active site" description="Proton donor" evidence="20">
    <location>
        <position position="237"/>
    </location>
</feature>
<reference evidence="22 23" key="1">
    <citation type="submission" date="2016-02" db="EMBL/GenBank/DDBJ databases">
        <authorList>
            <person name="Wen L."/>
            <person name="He K."/>
            <person name="Yang H."/>
        </authorList>
    </citation>
    <scope>NUCLEOTIDE SEQUENCE [LARGE SCALE GENOMIC DNA]</scope>
    <source>
        <strain evidence="22 23">CV58</strain>
    </source>
</reference>
<keyword evidence="8 20" id="KW-0963">Cytoplasm</keyword>
<dbReference type="Proteomes" id="UP000072660">
    <property type="component" value="Unassembled WGS sequence"/>
</dbReference>
<comment type="caution">
    <text evidence="22">The sequence shown here is derived from an EMBL/GenBank/DDBJ whole genome shotgun (WGS) entry which is preliminary data.</text>
</comment>
<dbReference type="InterPro" id="IPR003170">
    <property type="entry name" value="MurB"/>
</dbReference>
<gene>
    <name evidence="20" type="primary">murB</name>
    <name evidence="22" type="ORF">AXE65_08360</name>
</gene>
<dbReference type="UniPathway" id="UPA00219"/>
<dbReference type="GO" id="GO:0071949">
    <property type="term" value="F:FAD binding"/>
    <property type="evidence" value="ECO:0007669"/>
    <property type="project" value="InterPro"/>
</dbReference>
<feature type="domain" description="FAD-binding PCMH-type" evidence="21">
    <location>
        <begin position="15"/>
        <end position="187"/>
    </location>
</feature>
<dbReference type="InterPro" id="IPR016167">
    <property type="entry name" value="FAD-bd_PCMH_sub1"/>
</dbReference>
<evidence type="ECO:0000256" key="18">
    <source>
        <dbReference type="ARBA" id="ARBA00031026"/>
    </source>
</evidence>
<dbReference type="RefSeq" id="WP_068386341.1">
    <property type="nucleotide sequence ID" value="NZ_LSZO01000003.1"/>
</dbReference>
<evidence type="ECO:0000256" key="2">
    <source>
        <dbReference type="ARBA" id="ARBA00003921"/>
    </source>
</evidence>
<feature type="active site" evidence="20">
    <location>
        <position position="164"/>
    </location>
</feature>
<proteinExistence type="inferred from homology"/>
<dbReference type="OrthoDB" id="9804753at2"/>
<dbReference type="HAMAP" id="MF_00037">
    <property type="entry name" value="MurB"/>
    <property type="match status" value="1"/>
</dbReference>
<dbReference type="GO" id="GO:0009252">
    <property type="term" value="P:peptidoglycan biosynthetic process"/>
    <property type="evidence" value="ECO:0007669"/>
    <property type="project" value="UniProtKB-UniRule"/>
</dbReference>
<keyword evidence="10 20" id="KW-0285">Flavoprotein</keyword>
<evidence type="ECO:0000256" key="6">
    <source>
        <dbReference type="ARBA" id="ARBA00012518"/>
    </source>
</evidence>
<dbReference type="GO" id="GO:0071555">
    <property type="term" value="P:cell wall organization"/>
    <property type="evidence" value="ECO:0007669"/>
    <property type="project" value="UniProtKB-KW"/>
</dbReference>
<evidence type="ECO:0000256" key="16">
    <source>
        <dbReference type="ARBA" id="ARBA00023306"/>
    </source>
</evidence>
<dbReference type="SUPFAM" id="SSF56194">
    <property type="entry name" value="Uridine diphospho-N-Acetylenolpyruvylglucosamine reductase, MurB, C-terminal domain"/>
    <property type="match status" value="1"/>
</dbReference>
<dbReference type="AlphaFoldDB" id="A0A139SYE7"/>
<keyword evidence="12 20" id="KW-0521">NADP</keyword>